<protein>
    <submittedName>
        <fullName evidence="1">Uncharacterized protein</fullName>
    </submittedName>
</protein>
<dbReference type="AlphaFoldDB" id="A0AAP5JUL5"/>
<reference evidence="1" key="2">
    <citation type="submission" date="2023-03" db="EMBL/GenBank/DDBJ databases">
        <authorList>
            <person name="Obshta O."/>
            <person name="Zabrodski M.W."/>
            <person name="Soomro T."/>
            <person name="Wilson G."/>
            <person name="Masood F."/>
            <person name="Thebeau J."/>
            <person name="Bezerra Da Silva M.C."/>
            <person name="Raza F."/>
            <person name="Biganski S."/>
            <person name="Jose M."/>
            <person name="Camilli M."/>
            <person name="Kozii I.V."/>
            <person name="Kozii R.V."/>
            <person name="Simko E."/>
            <person name="Wood S.C."/>
        </authorList>
    </citation>
    <scope>NUCLEOTIDE SEQUENCE</scope>
    <source>
        <strain evidence="1">PL001</strain>
    </source>
</reference>
<dbReference type="Proteomes" id="UP001259239">
    <property type="component" value="Unassembled WGS sequence"/>
</dbReference>
<organism evidence="1 2">
    <name type="scientific">Paenibacillus larvae</name>
    <dbReference type="NCBI Taxonomy" id="1464"/>
    <lineage>
        <taxon>Bacteria</taxon>
        <taxon>Bacillati</taxon>
        <taxon>Bacillota</taxon>
        <taxon>Bacilli</taxon>
        <taxon>Bacillales</taxon>
        <taxon>Paenibacillaceae</taxon>
        <taxon>Paenibacillus</taxon>
    </lineage>
</organism>
<accession>A0AAP5JUL5</accession>
<evidence type="ECO:0000313" key="1">
    <source>
        <dbReference type="EMBL" id="MDT2252339.1"/>
    </source>
</evidence>
<sequence length="54" mass="6113">MSGRAKPLIFQALSGLIGMKGKRKEEMEISNKRNDRNVLAYLPNMNVINFTVFA</sequence>
<gene>
    <name evidence="1" type="ORF">P7H09_13990</name>
</gene>
<comment type="caution">
    <text evidence="1">The sequence shown here is derived from an EMBL/GenBank/DDBJ whole genome shotgun (WGS) entry which is preliminary data.</text>
</comment>
<reference evidence="1" key="1">
    <citation type="journal article" date="2023" name="J. Vet. Diagn. Invest.">
        <title>Oxytetracycline-resistant Paenibacillus larvae identified in commercial beekeeping operations in Saskatchewan using pooled honey sampling.</title>
        <authorList>
            <person name="Obshta O."/>
            <person name="Zabrodski M.W."/>
            <person name="Soomro T."/>
            <person name="Wilson G."/>
            <person name="Masood F."/>
            <person name="Thebeau J."/>
            <person name="Silva M.C.B."/>
            <person name="Biganski S."/>
            <person name="Kozii I.V."/>
            <person name="Koziy R.V."/>
            <person name="Raza M.F."/>
            <person name="Jose M.S."/>
            <person name="Simko E."/>
            <person name="Wood S.C."/>
        </authorList>
    </citation>
    <scope>NUCLEOTIDE SEQUENCE</scope>
    <source>
        <strain evidence="1">PL001</strain>
    </source>
</reference>
<name>A0AAP5JUL5_9BACL</name>
<proteinExistence type="predicted"/>
<evidence type="ECO:0000313" key="2">
    <source>
        <dbReference type="Proteomes" id="UP001259239"/>
    </source>
</evidence>
<dbReference type="EMBL" id="JARQGV010000004">
    <property type="protein sequence ID" value="MDT2252339.1"/>
    <property type="molecule type" value="Genomic_DNA"/>
</dbReference>
<dbReference type="RefSeq" id="WP_155116340.1">
    <property type="nucleotide sequence ID" value="NZ_CBCRXL010000005.1"/>
</dbReference>